<accession>A0A8I0LFU0</accession>
<evidence type="ECO:0000256" key="1">
    <source>
        <dbReference type="SAM" id="MobiDB-lite"/>
    </source>
</evidence>
<dbReference type="Proteomes" id="UP000650224">
    <property type="component" value="Unassembled WGS sequence"/>
</dbReference>
<keyword evidence="4" id="KW-1185">Reference proteome</keyword>
<dbReference type="AlphaFoldDB" id="A0A8I0LFU0"/>
<name>A0A8I0LFU0_9CORY</name>
<feature type="chain" id="PRO_5034791086" description="Secreted protein" evidence="2">
    <location>
        <begin position="29"/>
        <end position="210"/>
    </location>
</feature>
<evidence type="ECO:0000313" key="3">
    <source>
        <dbReference type="EMBL" id="MBD8030483.1"/>
    </source>
</evidence>
<keyword evidence="2" id="KW-0732">Signal</keyword>
<evidence type="ECO:0000256" key="2">
    <source>
        <dbReference type="SAM" id="SignalP"/>
    </source>
</evidence>
<comment type="caution">
    <text evidence="3">The sequence shown here is derived from an EMBL/GenBank/DDBJ whole genome shotgun (WGS) entry which is preliminary data.</text>
</comment>
<evidence type="ECO:0008006" key="5">
    <source>
        <dbReference type="Google" id="ProtNLM"/>
    </source>
</evidence>
<feature type="region of interest" description="Disordered" evidence="1">
    <location>
        <begin position="188"/>
        <end position="210"/>
    </location>
</feature>
<dbReference type="EMBL" id="JACSPR010000006">
    <property type="protein sequence ID" value="MBD8030483.1"/>
    <property type="molecule type" value="Genomic_DNA"/>
</dbReference>
<gene>
    <name evidence="3" type="ORF">H9627_09160</name>
</gene>
<proteinExistence type="predicted"/>
<organism evidence="3 4">
    <name type="scientific">Corynebacterium gallinarum</name>
    <dbReference type="NCBI Taxonomy" id="2762214"/>
    <lineage>
        <taxon>Bacteria</taxon>
        <taxon>Bacillati</taxon>
        <taxon>Actinomycetota</taxon>
        <taxon>Actinomycetes</taxon>
        <taxon>Mycobacteriales</taxon>
        <taxon>Corynebacteriaceae</taxon>
        <taxon>Corynebacterium</taxon>
    </lineage>
</organism>
<feature type="signal peptide" evidence="2">
    <location>
        <begin position="1"/>
        <end position="28"/>
    </location>
</feature>
<protein>
    <recommendedName>
        <fullName evidence="5">Secreted protein</fullName>
    </recommendedName>
</protein>
<sequence length="210" mass="22598">MKLHPLKSAATVTAVVGLISIMAPAVSAAELGLQGTTCSVTLTDSEHAQLKRKLADVTEKELKAAHPELRQQLDKYYSLLRVGTPAELNVPEIIVANYSLVARKGHTPLFGEVVSLPMNAAFETHIQPVFSQDAASQALVSIRDFPDTQAGGLLRSTYPQTYNALMEVRAQEQRLYQACVDATPGEYTLDFGRGENPDEGPLPGSSFGSS</sequence>
<reference evidence="3 4" key="1">
    <citation type="submission" date="2020-08" db="EMBL/GenBank/DDBJ databases">
        <title>A Genomic Blueprint of the Chicken Gut Microbiome.</title>
        <authorList>
            <person name="Gilroy R."/>
            <person name="Ravi A."/>
            <person name="Getino M."/>
            <person name="Pursley I."/>
            <person name="Horton D.L."/>
            <person name="Alikhan N.-F."/>
            <person name="Baker D."/>
            <person name="Gharbi K."/>
            <person name="Hall N."/>
            <person name="Watson M."/>
            <person name="Adriaenssens E.M."/>
            <person name="Foster-Nyarko E."/>
            <person name="Jarju S."/>
            <person name="Secka A."/>
            <person name="Antonio M."/>
            <person name="Oren A."/>
            <person name="Chaudhuri R."/>
            <person name="La Ragione R.M."/>
            <person name="Hildebrand F."/>
            <person name="Pallen M.J."/>
        </authorList>
    </citation>
    <scope>NUCLEOTIDE SEQUENCE [LARGE SCALE GENOMIC DNA]</scope>
    <source>
        <strain evidence="3 4">Sa1YVA5</strain>
    </source>
</reference>
<evidence type="ECO:0000313" key="4">
    <source>
        <dbReference type="Proteomes" id="UP000650224"/>
    </source>
</evidence>